<name>X1VNB2_9ZZZZ</name>
<reference evidence="1" key="1">
    <citation type="journal article" date="2014" name="Front. Microbiol.">
        <title>High frequency of phylogenetically diverse reductive dehalogenase-homologous genes in deep subseafloor sedimentary metagenomes.</title>
        <authorList>
            <person name="Kawai M."/>
            <person name="Futagami T."/>
            <person name="Toyoda A."/>
            <person name="Takaki Y."/>
            <person name="Nishi S."/>
            <person name="Hori S."/>
            <person name="Arai W."/>
            <person name="Tsubouchi T."/>
            <person name="Morono Y."/>
            <person name="Uchiyama I."/>
            <person name="Ito T."/>
            <person name="Fujiyama A."/>
            <person name="Inagaki F."/>
            <person name="Takami H."/>
        </authorList>
    </citation>
    <scope>NUCLEOTIDE SEQUENCE</scope>
    <source>
        <strain evidence="1">Expedition CK06-06</strain>
    </source>
</reference>
<protein>
    <submittedName>
        <fullName evidence="1">Uncharacterized protein</fullName>
    </submittedName>
</protein>
<feature type="non-terminal residue" evidence="1">
    <location>
        <position position="1"/>
    </location>
</feature>
<dbReference type="AlphaFoldDB" id="X1VNB2"/>
<dbReference type="EMBL" id="BARW01040404">
    <property type="protein sequence ID" value="GAJ17726.1"/>
    <property type="molecule type" value="Genomic_DNA"/>
</dbReference>
<feature type="non-terminal residue" evidence="1">
    <location>
        <position position="125"/>
    </location>
</feature>
<gene>
    <name evidence="1" type="ORF">S12H4_61065</name>
</gene>
<sequence length="125" mass="13013">TLQGATWYLTLSGSGTQDVSSVNVQDSNASDGSTIYAVGASTDSGNNTNWAFSGTGLTLTWTGVVNSTFSVAGNWNPQFSPAPTSNIIIPNKPNKPKLEANTSINGLKISEGGARLELNSYNLTI</sequence>
<accession>X1VNB2</accession>
<proteinExistence type="predicted"/>
<evidence type="ECO:0000313" key="1">
    <source>
        <dbReference type="EMBL" id="GAJ17726.1"/>
    </source>
</evidence>
<organism evidence="1">
    <name type="scientific">marine sediment metagenome</name>
    <dbReference type="NCBI Taxonomy" id="412755"/>
    <lineage>
        <taxon>unclassified sequences</taxon>
        <taxon>metagenomes</taxon>
        <taxon>ecological metagenomes</taxon>
    </lineage>
</organism>
<comment type="caution">
    <text evidence="1">The sequence shown here is derived from an EMBL/GenBank/DDBJ whole genome shotgun (WGS) entry which is preliminary data.</text>
</comment>